<feature type="transmembrane region" description="Helical" evidence="9">
    <location>
        <begin position="183"/>
        <end position="203"/>
    </location>
</feature>
<dbReference type="Proteomes" id="UP000244527">
    <property type="component" value="Chromosome"/>
</dbReference>
<reference evidence="12 13" key="1">
    <citation type="submission" date="2017-04" db="EMBL/GenBank/DDBJ databases">
        <title>Compelte genome sequence of WV33.</title>
        <authorList>
            <person name="Lee P.C."/>
        </authorList>
    </citation>
    <scope>NUCLEOTIDE SEQUENCE [LARGE SCALE GENOMIC DNA]</scope>
    <source>
        <strain evidence="12 13">WV33</strain>
    </source>
</reference>
<gene>
    <name evidence="12" type="ORF">FFWV33_09060</name>
</gene>
<evidence type="ECO:0000313" key="13">
    <source>
        <dbReference type="Proteomes" id="UP000244527"/>
    </source>
</evidence>
<dbReference type="KEGG" id="ffa:FFWV33_09060"/>
<dbReference type="GO" id="GO:0000155">
    <property type="term" value="F:phosphorelay sensor kinase activity"/>
    <property type="evidence" value="ECO:0007669"/>
    <property type="project" value="InterPro"/>
</dbReference>
<evidence type="ECO:0000256" key="4">
    <source>
        <dbReference type="ARBA" id="ARBA00022553"/>
    </source>
</evidence>
<comment type="subcellular location">
    <subcellularLocation>
        <location evidence="2">Membrane</location>
    </subcellularLocation>
</comment>
<proteinExistence type="predicted"/>
<dbReference type="InterPro" id="IPR036890">
    <property type="entry name" value="HATPase_C_sf"/>
</dbReference>
<dbReference type="InterPro" id="IPR003660">
    <property type="entry name" value="HAMP_dom"/>
</dbReference>
<dbReference type="InterPro" id="IPR004358">
    <property type="entry name" value="Sig_transdc_His_kin-like_C"/>
</dbReference>
<feature type="domain" description="HAMP" evidence="11">
    <location>
        <begin position="204"/>
        <end position="256"/>
    </location>
</feature>
<dbReference type="Pfam" id="PF02518">
    <property type="entry name" value="HATPase_c"/>
    <property type="match status" value="1"/>
</dbReference>
<feature type="domain" description="Histidine kinase" evidence="10">
    <location>
        <begin position="271"/>
        <end position="489"/>
    </location>
</feature>
<evidence type="ECO:0000256" key="5">
    <source>
        <dbReference type="ARBA" id="ARBA00022679"/>
    </source>
</evidence>
<dbReference type="InterPro" id="IPR003661">
    <property type="entry name" value="HisK_dim/P_dom"/>
</dbReference>
<dbReference type="CDD" id="cd06225">
    <property type="entry name" value="HAMP"/>
    <property type="match status" value="1"/>
</dbReference>
<evidence type="ECO:0000256" key="7">
    <source>
        <dbReference type="ARBA" id="ARBA00023012"/>
    </source>
</evidence>
<evidence type="ECO:0000256" key="1">
    <source>
        <dbReference type="ARBA" id="ARBA00000085"/>
    </source>
</evidence>
<keyword evidence="9" id="KW-1133">Transmembrane helix</keyword>
<dbReference type="OrthoDB" id="1522504at2"/>
<dbReference type="PANTHER" id="PTHR45453">
    <property type="entry name" value="PHOSPHATE REGULON SENSOR PROTEIN PHOR"/>
    <property type="match status" value="1"/>
</dbReference>
<dbReference type="GO" id="GO:0004721">
    <property type="term" value="F:phosphoprotein phosphatase activity"/>
    <property type="evidence" value="ECO:0007669"/>
    <property type="project" value="TreeGrafter"/>
</dbReference>
<dbReference type="PROSITE" id="PS50109">
    <property type="entry name" value="HIS_KIN"/>
    <property type="match status" value="1"/>
</dbReference>
<dbReference type="RefSeq" id="WP_108740611.1">
    <property type="nucleotide sequence ID" value="NZ_CP020918.1"/>
</dbReference>
<dbReference type="SUPFAM" id="SSF55874">
    <property type="entry name" value="ATPase domain of HSP90 chaperone/DNA topoisomerase II/histidine kinase"/>
    <property type="match status" value="1"/>
</dbReference>
<comment type="catalytic activity">
    <reaction evidence="1">
        <text>ATP + protein L-histidine = ADP + protein N-phospho-L-histidine.</text>
        <dbReference type="EC" id="2.7.13.3"/>
    </reaction>
</comment>
<dbReference type="SMART" id="SM00388">
    <property type="entry name" value="HisKA"/>
    <property type="match status" value="1"/>
</dbReference>
<keyword evidence="5" id="KW-0808">Transferase</keyword>
<evidence type="ECO:0000256" key="2">
    <source>
        <dbReference type="ARBA" id="ARBA00004370"/>
    </source>
</evidence>
<dbReference type="CDD" id="cd00082">
    <property type="entry name" value="HisKA"/>
    <property type="match status" value="1"/>
</dbReference>
<evidence type="ECO:0000256" key="6">
    <source>
        <dbReference type="ARBA" id="ARBA00022777"/>
    </source>
</evidence>
<keyword evidence="13" id="KW-1185">Reference proteome</keyword>
<dbReference type="EMBL" id="CP020918">
    <property type="protein sequence ID" value="AWG21674.1"/>
    <property type="molecule type" value="Genomic_DNA"/>
</dbReference>
<name>A0A2S1LD64_9FLAO</name>
<sequence>MMEQKRYNSLFWKISLVFFLLLAMVGVAHVYISYHSSREYLEEVNQRLNHDTAKNIIDNSTPFYNGQVIKPALDEMFHHVMAINPNLEVYLVDPKGKIIAWFPPEKKLTLQKISIDPIKLFIADQNKTLIKGDDPLNPGTQKVFSAHPLTMNNMLYAYIYVVLNGEKKQATSDTLFASYLWQISYRTMAITLFFTFVIGLLIIRTITKNYSKILLVMQRFREGDLHARIDLDSINSEKQLATMFNEMADILTTNIDKLKEVENLRRELIANVSHDLRTPIAIIRGYLETLQMKEDTITVEDRKRYIDIVSQSTVKLEKLVNELFELSKLEANQIRPQKEPFIISELVNDISSKYQIIAIDKKIKIETYLSKELAPVLADISLIERVIQNLLDNALKFTPEGGTISIITEKCLNNTVKITISDTGIGIPEKDRERIFARYYRANNYTDLKNSTGLGLAIAKKILDLHDSTLELISAEEKGSSFIFKLKCS</sequence>
<evidence type="ECO:0000313" key="12">
    <source>
        <dbReference type="EMBL" id="AWG21674.1"/>
    </source>
</evidence>
<dbReference type="PROSITE" id="PS50885">
    <property type="entry name" value="HAMP"/>
    <property type="match status" value="1"/>
</dbReference>
<keyword evidence="7" id="KW-0902">Two-component regulatory system</keyword>
<keyword evidence="8 9" id="KW-0472">Membrane</keyword>
<dbReference type="FunFam" id="1.10.287.130:FF:000001">
    <property type="entry name" value="Two-component sensor histidine kinase"/>
    <property type="match status" value="1"/>
</dbReference>
<dbReference type="PRINTS" id="PR00344">
    <property type="entry name" value="BCTRLSENSOR"/>
</dbReference>
<dbReference type="SUPFAM" id="SSF47384">
    <property type="entry name" value="Homodimeric domain of signal transducing histidine kinase"/>
    <property type="match status" value="1"/>
</dbReference>
<dbReference type="Pfam" id="PF00512">
    <property type="entry name" value="HisKA"/>
    <property type="match status" value="1"/>
</dbReference>
<dbReference type="FunFam" id="3.30.565.10:FF:000006">
    <property type="entry name" value="Sensor histidine kinase WalK"/>
    <property type="match status" value="1"/>
</dbReference>
<evidence type="ECO:0000256" key="3">
    <source>
        <dbReference type="ARBA" id="ARBA00012438"/>
    </source>
</evidence>
<feature type="transmembrane region" description="Helical" evidence="9">
    <location>
        <begin position="12"/>
        <end position="32"/>
    </location>
</feature>
<accession>A0A2S1LD64</accession>
<dbReference type="InterPro" id="IPR036097">
    <property type="entry name" value="HisK_dim/P_sf"/>
</dbReference>
<keyword evidence="4" id="KW-0597">Phosphoprotein</keyword>
<dbReference type="AlphaFoldDB" id="A0A2S1LD64"/>
<keyword evidence="9" id="KW-0812">Transmembrane</keyword>
<dbReference type="EC" id="2.7.13.3" evidence="3"/>
<evidence type="ECO:0000259" key="11">
    <source>
        <dbReference type="PROSITE" id="PS50885"/>
    </source>
</evidence>
<dbReference type="InterPro" id="IPR003594">
    <property type="entry name" value="HATPase_dom"/>
</dbReference>
<dbReference type="InterPro" id="IPR050351">
    <property type="entry name" value="BphY/WalK/GraS-like"/>
</dbReference>
<evidence type="ECO:0000256" key="9">
    <source>
        <dbReference type="SAM" id="Phobius"/>
    </source>
</evidence>
<dbReference type="InterPro" id="IPR005467">
    <property type="entry name" value="His_kinase_dom"/>
</dbReference>
<dbReference type="Gene3D" id="1.10.287.130">
    <property type="match status" value="1"/>
</dbReference>
<dbReference type="GO" id="GO:0016036">
    <property type="term" value="P:cellular response to phosphate starvation"/>
    <property type="evidence" value="ECO:0007669"/>
    <property type="project" value="TreeGrafter"/>
</dbReference>
<evidence type="ECO:0000259" key="10">
    <source>
        <dbReference type="PROSITE" id="PS50109"/>
    </source>
</evidence>
<dbReference type="PANTHER" id="PTHR45453:SF1">
    <property type="entry name" value="PHOSPHATE REGULON SENSOR PROTEIN PHOR"/>
    <property type="match status" value="1"/>
</dbReference>
<evidence type="ECO:0000256" key="8">
    <source>
        <dbReference type="ARBA" id="ARBA00023136"/>
    </source>
</evidence>
<organism evidence="12 13">
    <name type="scientific">Flavobacterium faecale</name>
    <dbReference type="NCBI Taxonomy" id="1355330"/>
    <lineage>
        <taxon>Bacteria</taxon>
        <taxon>Pseudomonadati</taxon>
        <taxon>Bacteroidota</taxon>
        <taxon>Flavobacteriia</taxon>
        <taxon>Flavobacteriales</taxon>
        <taxon>Flavobacteriaceae</taxon>
        <taxon>Flavobacterium</taxon>
    </lineage>
</organism>
<dbReference type="GO" id="GO:0005886">
    <property type="term" value="C:plasma membrane"/>
    <property type="evidence" value="ECO:0007669"/>
    <property type="project" value="TreeGrafter"/>
</dbReference>
<keyword evidence="6" id="KW-0418">Kinase</keyword>
<dbReference type="Gene3D" id="6.10.340.10">
    <property type="match status" value="1"/>
</dbReference>
<protein>
    <recommendedName>
        <fullName evidence="3">histidine kinase</fullName>
        <ecNumber evidence="3">2.7.13.3</ecNumber>
    </recommendedName>
</protein>
<dbReference type="Gene3D" id="3.30.565.10">
    <property type="entry name" value="Histidine kinase-like ATPase, C-terminal domain"/>
    <property type="match status" value="1"/>
</dbReference>
<dbReference type="SMART" id="SM00387">
    <property type="entry name" value="HATPase_c"/>
    <property type="match status" value="1"/>
</dbReference>